<dbReference type="Gene3D" id="3.40.50.720">
    <property type="entry name" value="NAD(P)-binding Rossmann-like Domain"/>
    <property type="match status" value="1"/>
</dbReference>
<dbReference type="SUPFAM" id="SSF53756">
    <property type="entry name" value="UDP-Glycosyltransferase/glycogen phosphorylase"/>
    <property type="match status" value="1"/>
</dbReference>
<evidence type="ECO:0000259" key="20">
    <source>
        <dbReference type="Pfam" id="PF00534"/>
    </source>
</evidence>
<dbReference type="GO" id="GO:0045703">
    <property type="term" value="F:ketoreductase activity"/>
    <property type="evidence" value="ECO:0007669"/>
    <property type="project" value="UniProtKB-UniRule"/>
</dbReference>
<keyword evidence="5" id="KW-0313">Glucose metabolism</keyword>
<evidence type="ECO:0000256" key="15">
    <source>
        <dbReference type="ARBA" id="ARBA00023136"/>
    </source>
</evidence>
<evidence type="ECO:0000256" key="3">
    <source>
        <dbReference type="ARBA" id="ARBA00011738"/>
    </source>
</evidence>
<keyword evidence="14 18" id="KW-0443">Lipid metabolism</keyword>
<reference evidence="23" key="1">
    <citation type="journal article" date="2015" name="Genome Announc.">
        <title>Draft genome sequence of Talaromyces cellulolyticus strain Y-94, a source of lignocellulosic biomass-degrading enzymes.</title>
        <authorList>
            <person name="Fujii T."/>
            <person name="Koike H."/>
            <person name="Sawayama S."/>
            <person name="Yano S."/>
            <person name="Inoue H."/>
        </authorList>
    </citation>
    <scope>NUCLEOTIDE SEQUENCE [LARGE SCALE GENOMIC DNA]</scope>
    <source>
        <strain evidence="23">Y-94</strain>
    </source>
</reference>
<accession>A0A6V8H858</accession>
<dbReference type="UniPathway" id="UPA00094"/>
<evidence type="ECO:0000256" key="14">
    <source>
        <dbReference type="ARBA" id="ARBA00023098"/>
    </source>
</evidence>
<gene>
    <name evidence="22" type="ORF">TCE0_022f06722</name>
</gene>
<dbReference type="FunFam" id="3.40.50.720:FF:000317">
    <property type="entry name" value="Very-long-chain 3-oxoacyl-CoA reductase"/>
    <property type="match status" value="1"/>
</dbReference>
<dbReference type="EMBL" id="DF933818">
    <property type="protein sequence ID" value="GAM37102.1"/>
    <property type="molecule type" value="Genomic_DNA"/>
</dbReference>
<evidence type="ECO:0000313" key="22">
    <source>
        <dbReference type="EMBL" id="GAM37102.1"/>
    </source>
</evidence>
<feature type="domain" description="Trehalose synthase N-terminal" evidence="21">
    <location>
        <begin position="452"/>
        <end position="534"/>
    </location>
</feature>
<dbReference type="GO" id="GO:0016757">
    <property type="term" value="F:glycosyltransferase activity"/>
    <property type="evidence" value="ECO:0007669"/>
    <property type="project" value="UniProtKB-KW"/>
</dbReference>
<proteinExistence type="inferred from homology"/>
<keyword evidence="9 18" id="KW-0256">Endoplasmic reticulum</keyword>
<keyword evidence="16 18" id="KW-0275">Fatty acid biosynthesis</keyword>
<keyword evidence="15 18" id="KW-0472">Membrane</keyword>
<comment type="catalytic activity">
    <reaction evidence="18">
        <text>a very-long-chain (3R)-3-hydroxyacyl-CoA + NADP(+) = a very-long-chain 3-oxoacyl-CoA + NADPH + H(+)</text>
        <dbReference type="Rhea" id="RHEA:48680"/>
        <dbReference type="ChEBI" id="CHEBI:15378"/>
        <dbReference type="ChEBI" id="CHEBI:57783"/>
        <dbReference type="ChEBI" id="CHEBI:58349"/>
        <dbReference type="ChEBI" id="CHEBI:85440"/>
        <dbReference type="ChEBI" id="CHEBI:90725"/>
        <dbReference type="EC" id="1.1.1.330"/>
    </reaction>
</comment>
<dbReference type="InterPro" id="IPR027533">
    <property type="entry name" value="3_ketoreductase_fungal"/>
</dbReference>
<dbReference type="SUPFAM" id="SSF51735">
    <property type="entry name" value="NAD(P)-binding Rossmann-fold domains"/>
    <property type="match status" value="1"/>
</dbReference>
<evidence type="ECO:0000256" key="2">
    <source>
        <dbReference type="ARBA" id="ARBA00009481"/>
    </source>
</evidence>
<dbReference type="PRINTS" id="PR00081">
    <property type="entry name" value="GDHRDH"/>
</dbReference>
<dbReference type="InterPro" id="IPR052078">
    <property type="entry name" value="Trehalose_Metab_GTase"/>
</dbReference>
<comment type="function">
    <text evidence="18">Component of the microsomal membrane bound fatty acid elongation system, which produces the 26-carbon very long-chain fatty acids (VLCFA) from palmitate. Catalyzes the reduction of the 3-ketoacyl-CoA intermediate that is formed in each cycle of fatty acid elongation. VLCFAs serve as precursors for ceramide and sphingolipids.</text>
</comment>
<dbReference type="Pfam" id="PF21269">
    <property type="entry name" value="TreT_GT1"/>
    <property type="match status" value="2"/>
</dbReference>
<dbReference type="InterPro" id="IPR049438">
    <property type="entry name" value="TreT_GT1"/>
</dbReference>
<evidence type="ECO:0000256" key="5">
    <source>
        <dbReference type="ARBA" id="ARBA00022526"/>
    </source>
</evidence>
<evidence type="ECO:0000256" key="13">
    <source>
        <dbReference type="ARBA" id="ARBA00023002"/>
    </source>
</evidence>
<dbReference type="PANTHER" id="PTHR47779">
    <property type="entry name" value="SYNTHASE (CCG-9), PUTATIVE (AFU_ORTHOLOGUE AFUA_3G12100)-RELATED"/>
    <property type="match status" value="1"/>
</dbReference>
<evidence type="ECO:0000256" key="19">
    <source>
        <dbReference type="SAM" id="Phobius"/>
    </source>
</evidence>
<evidence type="ECO:0000256" key="11">
    <source>
        <dbReference type="ARBA" id="ARBA00022857"/>
    </source>
</evidence>
<feature type="active site" description="Proton acceptor" evidence="18">
    <location>
        <position position="220"/>
    </location>
</feature>
<keyword evidence="12 18" id="KW-1133">Transmembrane helix</keyword>
<evidence type="ECO:0000256" key="9">
    <source>
        <dbReference type="ARBA" id="ARBA00022824"/>
    </source>
</evidence>
<feature type="domain" description="Trehalose synthase N-terminal" evidence="21">
    <location>
        <begin position="578"/>
        <end position="646"/>
    </location>
</feature>
<dbReference type="GO" id="GO:0030148">
    <property type="term" value="P:sphingolipid biosynthetic process"/>
    <property type="evidence" value="ECO:0007669"/>
    <property type="project" value="UniProtKB-ARBA"/>
</dbReference>
<dbReference type="GO" id="GO:0141040">
    <property type="term" value="F:very-long-chain 3-oxoacyl-CoA reductase activity"/>
    <property type="evidence" value="ECO:0007669"/>
    <property type="project" value="UniProtKB-EC"/>
</dbReference>
<dbReference type="EC" id="1.1.1.330" evidence="18"/>
<feature type="transmembrane region" description="Helical" evidence="19">
    <location>
        <begin position="25"/>
        <end position="55"/>
    </location>
</feature>
<evidence type="ECO:0000256" key="17">
    <source>
        <dbReference type="ARBA" id="ARBA00023277"/>
    </source>
</evidence>
<comment type="similarity">
    <text evidence="18">Belongs to the short-chain dehydrogenases/reductases (SDR) family.</text>
</comment>
<keyword evidence="8 18" id="KW-0812">Transmembrane</keyword>
<dbReference type="AlphaFoldDB" id="A0A6V8H858"/>
<keyword evidence="23" id="KW-1185">Reference proteome</keyword>
<dbReference type="HAMAP" id="MF_03107">
    <property type="entry name" value="3_ketoreductase"/>
    <property type="match status" value="1"/>
</dbReference>
<dbReference type="GO" id="GO:0006006">
    <property type="term" value="P:glucose metabolic process"/>
    <property type="evidence" value="ECO:0007669"/>
    <property type="project" value="UniProtKB-KW"/>
</dbReference>
<evidence type="ECO:0000256" key="1">
    <source>
        <dbReference type="ARBA" id="ARBA00005194"/>
    </source>
</evidence>
<keyword evidence="10 18" id="KW-0276">Fatty acid metabolism</keyword>
<evidence type="ECO:0000256" key="16">
    <source>
        <dbReference type="ARBA" id="ARBA00023160"/>
    </source>
</evidence>
<keyword evidence="6" id="KW-0328">Glycosyltransferase</keyword>
<dbReference type="GO" id="GO:0030497">
    <property type="term" value="P:fatty acid elongation"/>
    <property type="evidence" value="ECO:0007669"/>
    <property type="project" value="UniProtKB-UniRule"/>
</dbReference>
<dbReference type="InterPro" id="IPR002347">
    <property type="entry name" value="SDR_fam"/>
</dbReference>
<dbReference type="PANTHER" id="PTHR47779:SF1">
    <property type="entry name" value="SYNTHASE (CCG-9), PUTATIVE (AFU_ORTHOLOGUE AFUA_3G12100)-RELATED"/>
    <property type="match status" value="1"/>
</dbReference>
<keyword evidence="11 18" id="KW-0521">NADP</keyword>
<comment type="subcellular location">
    <subcellularLocation>
        <location evidence="18">Endoplasmic reticulum membrane</location>
        <topology evidence="18">Single-pass membrane protein</topology>
    </subcellularLocation>
</comment>
<keyword evidence="17" id="KW-0119">Carbohydrate metabolism</keyword>
<evidence type="ECO:0000256" key="8">
    <source>
        <dbReference type="ARBA" id="ARBA00022692"/>
    </source>
</evidence>
<evidence type="ECO:0000259" key="21">
    <source>
        <dbReference type="Pfam" id="PF21269"/>
    </source>
</evidence>
<comment type="similarity">
    <text evidence="2">Belongs to the glycosyltransferase group 1 family. Glycosyltransferase 4 subfamily.</text>
</comment>
<dbReference type="CDD" id="cd05356">
    <property type="entry name" value="17beta-HSD1_like_SDR_c"/>
    <property type="match status" value="1"/>
</dbReference>
<sequence length="943" mass="104891">MEQFNVYLDKLANFTAADMSQSQTALVFGLGLVGGVWLLTQVLTFVRVLLSLFVLPGKSLRSFGPKGSWALITGASDGLGKEFALQIARAGFNVLLVSRTESKLISLADEIKSKNPATQTKILAMDFAQNKDSDYEQLKSLVNGLDIAILINNVGKSHSIPVPFDETPEDEMNDIITINCHGTLRVTKLVTPGMIQRKRGLILTMGSFGGLLPTPLLATYSGSKAFLQYWSSALGAELEPYGITVQLMQAHLITSAMSKIRRPTLTVPTPKAWVKAALSKIGRNGGSPDYFYSSSPGSRRDGWAGFTEFVLGKVRSYQEKHRQKFVGLAMSSELCDRCPALCSRLWAELDIIPIVLRSSEEKVSLGLYEEDLYKSLDEHAESIARKCIRFFGPSQAPVPEIGVRGLVEVDAAFHVKLTRLEDYATTVAATTWAAINKYVGDLKKRRVKIAFFSATPQGGGVALMRHAMVRFAKVLGVDLRWYVPKPRPGIFRITKNNHNILQGVAPPGTRFTAEDEVLLRDWVLENAERYWLKGAGFLAPQWLDNIRSYAYPILQEHGPPPPPWHHKNGPLMPPWEGGADVIIIDDPQLPWLIPLIKEQTPNRPVIFRSHIQIRSDLVDTPGTPQAETWKLLWDAIKQADLFISHPVRAFVPKNVPQEKLGYMPASTDWLDGLNKPMTDWITSYYGRIFNSKCRERYMPNIAFPNEEYIIQIARFDPSKGIEDVLASYEAFHKRLVGEHPDIKPPKLLICGHGSVDDPDGSIIYEAALSFVEQRLEHIRSLICIMRVGPNDQILNALLSKAKIALQLSTREGFEVKVSEALHMGKPVIATLAGGIPLQVQHGKNGFLVDPGDTEAVADHLYELWLDQELYNRMSSYAANSVSDEVSTVGNMLSWLFLASELSKGVSVRPNGRWINDMAREEADKPYSPGENRLKRVLTTSAAK</sequence>
<dbReference type="InterPro" id="IPR001296">
    <property type="entry name" value="Glyco_trans_1"/>
</dbReference>
<organism evidence="22 23">
    <name type="scientific">Talaromyces pinophilus</name>
    <name type="common">Penicillium pinophilum</name>
    <dbReference type="NCBI Taxonomy" id="128442"/>
    <lineage>
        <taxon>Eukaryota</taxon>
        <taxon>Fungi</taxon>
        <taxon>Dikarya</taxon>
        <taxon>Ascomycota</taxon>
        <taxon>Pezizomycotina</taxon>
        <taxon>Eurotiomycetes</taxon>
        <taxon>Eurotiomycetidae</taxon>
        <taxon>Eurotiales</taxon>
        <taxon>Trichocomaceae</taxon>
        <taxon>Talaromyces</taxon>
        <taxon>Talaromyces sect. Talaromyces</taxon>
    </lineage>
</organism>
<feature type="binding site" evidence="18">
    <location>
        <position position="207"/>
    </location>
    <ligand>
        <name>substrate</name>
    </ligand>
</feature>
<evidence type="ECO:0000256" key="6">
    <source>
        <dbReference type="ARBA" id="ARBA00022676"/>
    </source>
</evidence>
<protein>
    <recommendedName>
        <fullName evidence="18">Very-long-chain 3-oxoacyl-CoA reductase</fullName>
        <ecNumber evidence="18">1.1.1.330</ecNumber>
    </recommendedName>
    <alternativeName>
        <fullName evidence="18">3-ketoacyl-CoA reductase</fullName>
        <shortName evidence="18">3-ketoreductase</shortName>
        <shortName evidence="18">KAR</shortName>
    </alternativeName>
    <alternativeName>
        <fullName evidence="18">Microsomal beta-keto-reductase</fullName>
    </alternativeName>
</protein>
<dbReference type="GO" id="GO:0005789">
    <property type="term" value="C:endoplasmic reticulum membrane"/>
    <property type="evidence" value="ECO:0007669"/>
    <property type="project" value="UniProtKB-SubCell"/>
</dbReference>
<dbReference type="InterPro" id="IPR020904">
    <property type="entry name" value="Sc_DH/Rdtase_CS"/>
</dbReference>
<keyword evidence="4 18" id="KW-0444">Lipid biosynthesis</keyword>
<name>A0A6V8H858_TALPI</name>
<evidence type="ECO:0000256" key="12">
    <source>
        <dbReference type="ARBA" id="ARBA00022989"/>
    </source>
</evidence>
<dbReference type="Proteomes" id="UP000053095">
    <property type="component" value="Unassembled WGS sequence"/>
</dbReference>
<comment type="pathway">
    <text evidence="1">Lipid metabolism; fatty acid biosynthesis.</text>
</comment>
<feature type="domain" description="Glycosyl transferase family 1" evidence="20">
    <location>
        <begin position="703"/>
        <end position="878"/>
    </location>
</feature>
<evidence type="ECO:0000256" key="7">
    <source>
        <dbReference type="ARBA" id="ARBA00022679"/>
    </source>
</evidence>
<evidence type="ECO:0000313" key="23">
    <source>
        <dbReference type="Proteomes" id="UP000053095"/>
    </source>
</evidence>
<dbReference type="PROSITE" id="PS00061">
    <property type="entry name" value="ADH_SHORT"/>
    <property type="match status" value="1"/>
</dbReference>
<evidence type="ECO:0000256" key="18">
    <source>
        <dbReference type="HAMAP-Rule" id="MF_03107"/>
    </source>
</evidence>
<comment type="caution">
    <text evidence="22">The sequence shown here is derived from an EMBL/GenBank/DDBJ whole genome shotgun (WGS) entry which is preliminary data.</text>
</comment>
<dbReference type="InterPro" id="IPR036291">
    <property type="entry name" value="NAD(P)-bd_dom_sf"/>
</dbReference>
<dbReference type="Gene3D" id="3.40.50.2000">
    <property type="entry name" value="Glycogen Phosphorylase B"/>
    <property type="match status" value="2"/>
</dbReference>
<keyword evidence="7" id="KW-0808">Transferase</keyword>
<evidence type="ECO:0000256" key="10">
    <source>
        <dbReference type="ARBA" id="ARBA00022832"/>
    </source>
</evidence>
<comment type="subunit">
    <text evidence="3">Homodimer.</text>
</comment>
<keyword evidence="13 18" id="KW-0560">Oxidoreductase</keyword>
<dbReference type="Pfam" id="PF00106">
    <property type="entry name" value="adh_short"/>
    <property type="match status" value="1"/>
</dbReference>
<evidence type="ECO:0000256" key="4">
    <source>
        <dbReference type="ARBA" id="ARBA00022516"/>
    </source>
</evidence>
<dbReference type="Pfam" id="PF00534">
    <property type="entry name" value="Glycos_transf_1"/>
    <property type="match status" value="1"/>
</dbReference>